<organism evidence="2 3">
    <name type="scientific">Triticum urartu</name>
    <name type="common">Red wild einkorn</name>
    <name type="synonym">Crithodium urartu</name>
    <dbReference type="NCBI Taxonomy" id="4572"/>
    <lineage>
        <taxon>Eukaryota</taxon>
        <taxon>Viridiplantae</taxon>
        <taxon>Streptophyta</taxon>
        <taxon>Embryophyta</taxon>
        <taxon>Tracheophyta</taxon>
        <taxon>Spermatophyta</taxon>
        <taxon>Magnoliopsida</taxon>
        <taxon>Liliopsida</taxon>
        <taxon>Poales</taxon>
        <taxon>Poaceae</taxon>
        <taxon>BOP clade</taxon>
        <taxon>Pooideae</taxon>
        <taxon>Triticodae</taxon>
        <taxon>Triticeae</taxon>
        <taxon>Triticinae</taxon>
        <taxon>Triticum</taxon>
    </lineage>
</organism>
<reference evidence="2" key="3">
    <citation type="submission" date="2022-06" db="UniProtKB">
        <authorList>
            <consortium name="EnsemblPlants"/>
        </authorList>
    </citation>
    <scope>IDENTIFICATION</scope>
</reference>
<evidence type="ECO:0000256" key="1">
    <source>
        <dbReference type="SAM" id="SignalP"/>
    </source>
</evidence>
<reference evidence="2" key="2">
    <citation type="submission" date="2018-03" db="EMBL/GenBank/DDBJ databases">
        <title>The Triticum urartu genome reveals the dynamic nature of wheat genome evolution.</title>
        <authorList>
            <person name="Ling H."/>
            <person name="Ma B."/>
            <person name="Shi X."/>
            <person name="Liu H."/>
            <person name="Dong L."/>
            <person name="Sun H."/>
            <person name="Cao Y."/>
            <person name="Gao Q."/>
            <person name="Zheng S."/>
            <person name="Li Y."/>
            <person name="Yu Y."/>
            <person name="Du H."/>
            <person name="Qi M."/>
            <person name="Li Y."/>
            <person name="Yu H."/>
            <person name="Cui Y."/>
            <person name="Wang N."/>
            <person name="Chen C."/>
            <person name="Wu H."/>
            <person name="Zhao Y."/>
            <person name="Zhang J."/>
            <person name="Li Y."/>
            <person name="Zhou W."/>
            <person name="Zhang B."/>
            <person name="Hu W."/>
            <person name="Eijk M."/>
            <person name="Tang J."/>
            <person name="Witsenboer H."/>
            <person name="Zhao S."/>
            <person name="Li Z."/>
            <person name="Zhang A."/>
            <person name="Wang D."/>
            <person name="Liang C."/>
        </authorList>
    </citation>
    <scope>NUCLEOTIDE SEQUENCE [LARGE SCALE GENOMIC DNA]</scope>
    <source>
        <strain evidence="2">cv. G1812</strain>
    </source>
</reference>
<dbReference type="Proteomes" id="UP000015106">
    <property type="component" value="Chromosome 7"/>
</dbReference>
<sequence length="78" mass="9116">MQCISTYVLRVILALLSYHGNTQVLFSPMYICICRCPLIWHHHLGGVCTNDGRIKHTDFVFLDAQVPFWPFLFILLDY</sequence>
<evidence type="ECO:0000313" key="2">
    <source>
        <dbReference type="EnsemblPlants" id="TuG1812G0700001650.01.T01"/>
    </source>
</evidence>
<dbReference type="AlphaFoldDB" id="A0A8R7V2W9"/>
<evidence type="ECO:0000313" key="3">
    <source>
        <dbReference type="Proteomes" id="UP000015106"/>
    </source>
</evidence>
<reference evidence="3" key="1">
    <citation type="journal article" date="2013" name="Nature">
        <title>Draft genome of the wheat A-genome progenitor Triticum urartu.</title>
        <authorList>
            <person name="Ling H.Q."/>
            <person name="Zhao S."/>
            <person name="Liu D."/>
            <person name="Wang J."/>
            <person name="Sun H."/>
            <person name="Zhang C."/>
            <person name="Fan H."/>
            <person name="Li D."/>
            <person name="Dong L."/>
            <person name="Tao Y."/>
            <person name="Gao C."/>
            <person name="Wu H."/>
            <person name="Li Y."/>
            <person name="Cui Y."/>
            <person name="Guo X."/>
            <person name="Zheng S."/>
            <person name="Wang B."/>
            <person name="Yu K."/>
            <person name="Liang Q."/>
            <person name="Yang W."/>
            <person name="Lou X."/>
            <person name="Chen J."/>
            <person name="Feng M."/>
            <person name="Jian J."/>
            <person name="Zhang X."/>
            <person name="Luo G."/>
            <person name="Jiang Y."/>
            <person name="Liu J."/>
            <person name="Wang Z."/>
            <person name="Sha Y."/>
            <person name="Zhang B."/>
            <person name="Wu H."/>
            <person name="Tang D."/>
            <person name="Shen Q."/>
            <person name="Xue P."/>
            <person name="Zou S."/>
            <person name="Wang X."/>
            <person name="Liu X."/>
            <person name="Wang F."/>
            <person name="Yang Y."/>
            <person name="An X."/>
            <person name="Dong Z."/>
            <person name="Zhang K."/>
            <person name="Zhang X."/>
            <person name="Luo M.C."/>
            <person name="Dvorak J."/>
            <person name="Tong Y."/>
            <person name="Wang J."/>
            <person name="Yang H."/>
            <person name="Li Z."/>
            <person name="Wang D."/>
            <person name="Zhang A."/>
            <person name="Wang J."/>
        </authorList>
    </citation>
    <scope>NUCLEOTIDE SEQUENCE</scope>
    <source>
        <strain evidence="3">cv. G1812</strain>
    </source>
</reference>
<feature type="chain" id="PRO_5035832122" description="Secreted protein" evidence="1">
    <location>
        <begin position="23"/>
        <end position="78"/>
    </location>
</feature>
<keyword evidence="3" id="KW-1185">Reference proteome</keyword>
<proteinExistence type="predicted"/>
<keyword evidence="1" id="KW-0732">Signal</keyword>
<dbReference type="Gramene" id="TuG1812G0700001650.01.T01">
    <property type="protein sequence ID" value="TuG1812G0700001650.01.T01"/>
    <property type="gene ID" value="TuG1812G0700001650.01"/>
</dbReference>
<accession>A0A8R7V2W9</accession>
<name>A0A8R7V2W9_TRIUA</name>
<evidence type="ECO:0008006" key="4">
    <source>
        <dbReference type="Google" id="ProtNLM"/>
    </source>
</evidence>
<feature type="signal peptide" evidence="1">
    <location>
        <begin position="1"/>
        <end position="22"/>
    </location>
</feature>
<dbReference type="EnsemblPlants" id="TuG1812G0700001650.01.T01">
    <property type="protein sequence ID" value="TuG1812G0700001650.01.T01"/>
    <property type="gene ID" value="TuG1812G0700001650.01"/>
</dbReference>
<protein>
    <recommendedName>
        <fullName evidence="4">Secreted protein</fullName>
    </recommendedName>
</protein>